<comment type="subunit">
    <text evidence="2">Homodimer.</text>
</comment>
<dbReference type="InterPro" id="IPR015413">
    <property type="entry name" value="Methionyl/Leucyl_tRNA_Synth"/>
</dbReference>
<evidence type="ECO:0000256" key="12">
    <source>
        <dbReference type="ARBA" id="ARBA00030904"/>
    </source>
</evidence>
<comment type="catalytic activity">
    <reaction evidence="13">
        <text>tRNA(Met) + L-methionine + ATP = L-methionyl-tRNA(Met) + AMP + diphosphate</text>
        <dbReference type="Rhea" id="RHEA:13481"/>
        <dbReference type="Rhea" id="RHEA-COMP:9667"/>
        <dbReference type="Rhea" id="RHEA-COMP:9698"/>
        <dbReference type="ChEBI" id="CHEBI:30616"/>
        <dbReference type="ChEBI" id="CHEBI:33019"/>
        <dbReference type="ChEBI" id="CHEBI:57844"/>
        <dbReference type="ChEBI" id="CHEBI:78442"/>
        <dbReference type="ChEBI" id="CHEBI:78530"/>
        <dbReference type="ChEBI" id="CHEBI:456215"/>
        <dbReference type="EC" id="6.1.1.10"/>
    </reaction>
</comment>
<dbReference type="GO" id="GO:0005524">
    <property type="term" value="F:ATP binding"/>
    <property type="evidence" value="ECO:0007669"/>
    <property type="project" value="UniProtKB-KW"/>
</dbReference>
<dbReference type="CDD" id="cd07957">
    <property type="entry name" value="Anticodon_Ia_Met"/>
    <property type="match status" value="1"/>
</dbReference>
<dbReference type="Gene3D" id="1.10.730.10">
    <property type="entry name" value="Isoleucyl-tRNA Synthetase, Domain 1"/>
    <property type="match status" value="1"/>
</dbReference>
<dbReference type="PROSITE" id="PS50886">
    <property type="entry name" value="TRBD"/>
    <property type="match status" value="1"/>
</dbReference>
<evidence type="ECO:0000256" key="4">
    <source>
        <dbReference type="ARBA" id="ARBA00022490"/>
    </source>
</evidence>
<evidence type="ECO:0000256" key="10">
    <source>
        <dbReference type="ARBA" id="ARBA00022917"/>
    </source>
</evidence>
<keyword evidence="8" id="KW-0067">ATP-binding</keyword>
<keyword evidence="4" id="KW-0963">Cytoplasm</keyword>
<dbReference type="SUPFAM" id="SSF52374">
    <property type="entry name" value="Nucleotidylyl transferase"/>
    <property type="match status" value="1"/>
</dbReference>
<dbReference type="NCBIfam" id="NF008900">
    <property type="entry name" value="PRK12267.1"/>
    <property type="match status" value="1"/>
</dbReference>
<feature type="non-terminal residue" evidence="15">
    <location>
        <position position="1"/>
    </location>
</feature>
<evidence type="ECO:0000256" key="6">
    <source>
        <dbReference type="ARBA" id="ARBA00022598"/>
    </source>
</evidence>
<dbReference type="InterPro" id="IPR014729">
    <property type="entry name" value="Rossmann-like_a/b/a_fold"/>
</dbReference>
<proteinExistence type="inferred from homology"/>
<keyword evidence="6" id="KW-0436">Ligase</keyword>
<dbReference type="NCBIfam" id="TIGR00398">
    <property type="entry name" value="metG"/>
    <property type="match status" value="1"/>
</dbReference>
<dbReference type="InterPro" id="IPR009080">
    <property type="entry name" value="tRNAsynth_Ia_anticodon-bd"/>
</dbReference>
<dbReference type="CDD" id="cd00814">
    <property type="entry name" value="MetRS_core"/>
    <property type="match status" value="1"/>
</dbReference>
<dbReference type="PRINTS" id="PR01041">
    <property type="entry name" value="TRNASYNTHMET"/>
</dbReference>
<keyword evidence="7" id="KW-0547">Nucleotide-binding</keyword>
<evidence type="ECO:0000256" key="7">
    <source>
        <dbReference type="ARBA" id="ARBA00022741"/>
    </source>
</evidence>
<evidence type="ECO:0000256" key="13">
    <source>
        <dbReference type="ARBA" id="ARBA00047364"/>
    </source>
</evidence>
<dbReference type="Pfam" id="PF01588">
    <property type="entry name" value="tRNA_bind"/>
    <property type="match status" value="1"/>
</dbReference>
<protein>
    <recommendedName>
        <fullName evidence="3">methionine--tRNA ligase</fullName>
        <ecNumber evidence="3">6.1.1.10</ecNumber>
    </recommendedName>
    <alternativeName>
        <fullName evidence="12">Methionyl-tRNA synthetase</fullName>
    </alternativeName>
</protein>
<keyword evidence="5" id="KW-0820">tRNA-binding</keyword>
<dbReference type="FunFam" id="2.170.220.10:FF:000003">
    <property type="entry name" value="Methionine--tRNA ligase"/>
    <property type="match status" value="1"/>
</dbReference>
<dbReference type="InterPro" id="IPR012340">
    <property type="entry name" value="NA-bd_OB-fold"/>
</dbReference>
<dbReference type="Gene3D" id="3.40.50.620">
    <property type="entry name" value="HUPs"/>
    <property type="match status" value="1"/>
</dbReference>
<dbReference type="Gene3D" id="2.170.220.10">
    <property type="match status" value="1"/>
</dbReference>
<dbReference type="AlphaFoldDB" id="A0A381SLN8"/>
<dbReference type="Gene3D" id="2.40.50.140">
    <property type="entry name" value="Nucleic acid-binding proteins"/>
    <property type="match status" value="1"/>
</dbReference>
<comment type="subcellular location">
    <subcellularLocation>
        <location evidence="1">Cytoplasm</location>
    </subcellularLocation>
</comment>
<dbReference type="GO" id="GO:0000049">
    <property type="term" value="F:tRNA binding"/>
    <property type="evidence" value="ECO:0007669"/>
    <property type="project" value="UniProtKB-KW"/>
</dbReference>
<evidence type="ECO:0000256" key="11">
    <source>
        <dbReference type="ARBA" id="ARBA00023146"/>
    </source>
</evidence>
<dbReference type="PANTHER" id="PTHR43326:SF1">
    <property type="entry name" value="METHIONINE--TRNA LIGASE, MITOCHONDRIAL"/>
    <property type="match status" value="1"/>
</dbReference>
<dbReference type="SUPFAM" id="SSF50249">
    <property type="entry name" value="Nucleic acid-binding proteins"/>
    <property type="match status" value="1"/>
</dbReference>
<evidence type="ECO:0000256" key="1">
    <source>
        <dbReference type="ARBA" id="ARBA00004496"/>
    </source>
</evidence>
<evidence type="ECO:0000256" key="3">
    <source>
        <dbReference type="ARBA" id="ARBA00012838"/>
    </source>
</evidence>
<dbReference type="InterPro" id="IPR002547">
    <property type="entry name" value="tRNA-bd_dom"/>
</dbReference>
<dbReference type="Pfam" id="PF09334">
    <property type="entry name" value="tRNA-synt_1g"/>
    <property type="match status" value="1"/>
</dbReference>
<dbReference type="InterPro" id="IPR014758">
    <property type="entry name" value="Met-tRNA_synth"/>
</dbReference>
<evidence type="ECO:0000256" key="5">
    <source>
        <dbReference type="ARBA" id="ARBA00022555"/>
    </source>
</evidence>
<dbReference type="InterPro" id="IPR023457">
    <property type="entry name" value="Met-tRNA_synth_2"/>
</dbReference>
<evidence type="ECO:0000313" key="15">
    <source>
        <dbReference type="EMBL" id="SVA04926.1"/>
    </source>
</evidence>
<dbReference type="EC" id="6.1.1.10" evidence="3"/>
<evidence type="ECO:0000256" key="9">
    <source>
        <dbReference type="ARBA" id="ARBA00022884"/>
    </source>
</evidence>
<dbReference type="GO" id="GO:0005737">
    <property type="term" value="C:cytoplasm"/>
    <property type="evidence" value="ECO:0007669"/>
    <property type="project" value="UniProtKB-SubCell"/>
</dbReference>
<dbReference type="GO" id="GO:0004825">
    <property type="term" value="F:methionine-tRNA ligase activity"/>
    <property type="evidence" value="ECO:0007669"/>
    <property type="project" value="UniProtKB-EC"/>
</dbReference>
<evidence type="ECO:0000259" key="14">
    <source>
        <dbReference type="PROSITE" id="PS50886"/>
    </source>
</evidence>
<name>A0A381SLN8_9ZZZZ</name>
<dbReference type="HAMAP" id="MF_01228">
    <property type="entry name" value="Met_tRNA_synth_type2"/>
    <property type="match status" value="1"/>
</dbReference>
<organism evidence="15">
    <name type="scientific">marine metagenome</name>
    <dbReference type="NCBI Taxonomy" id="408172"/>
    <lineage>
        <taxon>unclassified sequences</taxon>
        <taxon>metagenomes</taxon>
        <taxon>ecological metagenomes</taxon>
    </lineage>
</organism>
<accession>A0A381SLN8</accession>
<reference evidence="15" key="1">
    <citation type="submission" date="2018-05" db="EMBL/GenBank/DDBJ databases">
        <authorList>
            <person name="Lanie J.A."/>
            <person name="Ng W.-L."/>
            <person name="Kazmierczak K.M."/>
            <person name="Andrzejewski T.M."/>
            <person name="Davidsen T.M."/>
            <person name="Wayne K.J."/>
            <person name="Tettelin H."/>
            <person name="Glass J.I."/>
            <person name="Rusch D."/>
            <person name="Podicherti R."/>
            <person name="Tsui H.-C.T."/>
            <person name="Winkler M.E."/>
        </authorList>
    </citation>
    <scope>NUCLEOTIDE SEQUENCE</scope>
</reference>
<feature type="domain" description="TRNA-binding" evidence="14">
    <location>
        <begin position="555"/>
        <end position="656"/>
    </location>
</feature>
<keyword evidence="9" id="KW-0694">RNA-binding</keyword>
<dbReference type="CDD" id="cd02800">
    <property type="entry name" value="tRNA_bind_EcMetRS_like"/>
    <property type="match status" value="1"/>
</dbReference>
<dbReference type="SUPFAM" id="SSF47323">
    <property type="entry name" value="Anticodon-binding domain of a subclass of class I aminoacyl-tRNA synthetases"/>
    <property type="match status" value="1"/>
</dbReference>
<dbReference type="InterPro" id="IPR033911">
    <property type="entry name" value="MetRS_core"/>
</dbReference>
<dbReference type="EMBL" id="UINC01003279">
    <property type="protein sequence ID" value="SVA04926.1"/>
    <property type="molecule type" value="Genomic_DNA"/>
</dbReference>
<dbReference type="InterPro" id="IPR004495">
    <property type="entry name" value="Met-tRNA-synth_bsu_C"/>
</dbReference>
<keyword evidence="10" id="KW-0648">Protein biosynthesis</keyword>
<sequence length="656" mass="75077">VFFDFVEIIHSCSTRMTDTFYITTPIYYVNSHPHIGHAYTTIVTDVLTRFRKLFGDDTYFLTGTDEHGQKIVESAAKAGVEPQAFVDEISREFREMWPHLHIDFDQFIRTTDPEHKACVQQILQKIYDQGEIYLKEYEGLYCVGCERFLDEAELKDGNCPDHQTPPEFYQEQNYFFKMSAYQDWLLEELKQNESWIYPGRYRNELIQFLKAPLQDLCISRPKSRLAWGIDLPFDKNFVTYVWFDALLNYASALGWPEGEKYTKYWPHVHHTIGKDILKTHGIYWPCMLKAAGLPVFKKLVVHGHWVVGGSKMSKSLGNVVDPLAMKDQLGVDALRYFLLRDMSFGEDSNFTEDLAITRYNGDLANNFGNLLNRSISMSRNNFEGCVPPLGEVGELEKDLRNSFSKGVETCREYILAFQPHRALEHIAWLSSQVNKYIDNCKPWSLAGQPEDRERLGTILYTALDMARILVGLLDPVMPEKMCEARKSLGLVTEAIPFEKITPGVLVAGTELPEPTPLFPKMKISAKNESVVKDQLPEKIEIKPEEKGKEWLAFDDFQKMELKVGHIRSCRKVEKSNKLLCSEVDLAEGRMRSIVSGAAEFYTPEELTDRRVLVVANLKPVKLMGEVSEGMILFSDDNGKLVLIEAPEDVNPGVTVR</sequence>
<dbReference type="PANTHER" id="PTHR43326">
    <property type="entry name" value="METHIONYL-TRNA SYNTHETASE"/>
    <property type="match status" value="1"/>
</dbReference>
<dbReference type="InterPro" id="IPR041872">
    <property type="entry name" value="Anticodon_Met"/>
</dbReference>
<gene>
    <name evidence="15" type="ORF">METZ01_LOCUS57780</name>
</gene>
<evidence type="ECO:0000256" key="8">
    <source>
        <dbReference type="ARBA" id="ARBA00022840"/>
    </source>
</evidence>
<dbReference type="Pfam" id="PF19303">
    <property type="entry name" value="Anticodon_3"/>
    <property type="match status" value="1"/>
</dbReference>
<dbReference type="GO" id="GO:0006431">
    <property type="term" value="P:methionyl-tRNA aminoacylation"/>
    <property type="evidence" value="ECO:0007669"/>
    <property type="project" value="InterPro"/>
</dbReference>
<evidence type="ECO:0000256" key="2">
    <source>
        <dbReference type="ARBA" id="ARBA00011738"/>
    </source>
</evidence>
<keyword evidence="11" id="KW-0030">Aminoacyl-tRNA synthetase</keyword>